<dbReference type="Pfam" id="PF01657">
    <property type="entry name" value="Stress-antifung"/>
    <property type="match status" value="2"/>
</dbReference>
<dbReference type="PROSITE" id="PS50011">
    <property type="entry name" value="PROTEIN_KINASE_DOM"/>
    <property type="match status" value="1"/>
</dbReference>
<dbReference type="InterPro" id="IPR001245">
    <property type="entry name" value="Ser-Thr/Tyr_kinase_cat_dom"/>
</dbReference>
<keyword evidence="4" id="KW-0808">Transferase</keyword>
<dbReference type="OrthoDB" id="1908121at2759"/>
<feature type="domain" description="Gnk2-homologous" evidence="20">
    <location>
        <begin position="148"/>
        <end position="250"/>
    </location>
</feature>
<evidence type="ECO:0000256" key="17">
    <source>
        <dbReference type="SAM" id="Phobius"/>
    </source>
</evidence>
<keyword evidence="8" id="KW-0547">Nucleotide-binding</keyword>
<dbReference type="OMA" id="TIHILSW"/>
<name>A0A4Y7KGU6_PAPSO</name>
<evidence type="ECO:0000259" key="20">
    <source>
        <dbReference type="PROSITE" id="PS51473"/>
    </source>
</evidence>
<comment type="catalytic activity">
    <reaction evidence="16">
        <text>L-threonyl-[protein] + ATP = O-phospho-L-threonyl-[protein] + ADP + H(+)</text>
        <dbReference type="Rhea" id="RHEA:46608"/>
        <dbReference type="Rhea" id="RHEA-COMP:11060"/>
        <dbReference type="Rhea" id="RHEA-COMP:11605"/>
        <dbReference type="ChEBI" id="CHEBI:15378"/>
        <dbReference type="ChEBI" id="CHEBI:30013"/>
        <dbReference type="ChEBI" id="CHEBI:30616"/>
        <dbReference type="ChEBI" id="CHEBI:61977"/>
        <dbReference type="ChEBI" id="CHEBI:456216"/>
    </reaction>
</comment>
<dbReference type="CDD" id="cd23509">
    <property type="entry name" value="Gnk2-like"/>
    <property type="match status" value="2"/>
</dbReference>
<organism evidence="21 22">
    <name type="scientific">Papaver somniferum</name>
    <name type="common">Opium poppy</name>
    <dbReference type="NCBI Taxonomy" id="3469"/>
    <lineage>
        <taxon>Eukaryota</taxon>
        <taxon>Viridiplantae</taxon>
        <taxon>Streptophyta</taxon>
        <taxon>Embryophyta</taxon>
        <taxon>Tracheophyta</taxon>
        <taxon>Spermatophyta</taxon>
        <taxon>Magnoliopsida</taxon>
        <taxon>Ranunculales</taxon>
        <taxon>Papaveraceae</taxon>
        <taxon>Papaveroideae</taxon>
        <taxon>Papaver</taxon>
    </lineage>
</organism>
<keyword evidence="11 17" id="KW-1133">Transmembrane helix</keyword>
<evidence type="ECO:0000256" key="3">
    <source>
        <dbReference type="ARBA" id="ARBA00022553"/>
    </source>
</evidence>
<feature type="signal peptide" evidence="18">
    <location>
        <begin position="1"/>
        <end position="29"/>
    </location>
</feature>
<dbReference type="FunFam" id="3.30.200.20:FF:000177">
    <property type="entry name" value="Cysteine-rich receptor-like protein kinase 2"/>
    <property type="match status" value="1"/>
</dbReference>
<dbReference type="Pfam" id="PF07714">
    <property type="entry name" value="PK_Tyr_Ser-Thr"/>
    <property type="match status" value="1"/>
</dbReference>
<dbReference type="SUPFAM" id="SSF56112">
    <property type="entry name" value="Protein kinase-like (PK-like)"/>
    <property type="match status" value="1"/>
</dbReference>
<dbReference type="CDD" id="cd14066">
    <property type="entry name" value="STKc_IRAK"/>
    <property type="match status" value="1"/>
</dbReference>
<dbReference type="Gene3D" id="1.10.510.10">
    <property type="entry name" value="Transferase(Phosphotransferase) domain 1"/>
    <property type="match status" value="1"/>
</dbReference>
<dbReference type="EMBL" id="CM010721">
    <property type="protein sequence ID" value="RZC72066.1"/>
    <property type="molecule type" value="Genomic_DNA"/>
</dbReference>
<dbReference type="InterPro" id="IPR008271">
    <property type="entry name" value="Ser/Thr_kinase_AS"/>
</dbReference>
<keyword evidence="13" id="KW-0675">Receptor</keyword>
<keyword evidence="22" id="KW-1185">Reference proteome</keyword>
<gene>
    <name evidence="21" type="ORF">C5167_035260</name>
</gene>
<dbReference type="Proteomes" id="UP000316621">
    <property type="component" value="Chromosome 7"/>
</dbReference>
<evidence type="ECO:0000256" key="2">
    <source>
        <dbReference type="ARBA" id="ARBA00022527"/>
    </source>
</evidence>
<evidence type="ECO:0000256" key="16">
    <source>
        <dbReference type="ARBA" id="ARBA00047951"/>
    </source>
</evidence>
<dbReference type="FunFam" id="1.10.510.10:FF:000336">
    <property type="entry name" value="Cysteine-rich receptor-like protein kinase 2"/>
    <property type="match status" value="1"/>
</dbReference>
<comment type="catalytic activity">
    <reaction evidence="15">
        <text>L-seryl-[protein] + ATP = O-phospho-L-seryl-[protein] + ADP + H(+)</text>
        <dbReference type="Rhea" id="RHEA:17989"/>
        <dbReference type="Rhea" id="RHEA-COMP:9863"/>
        <dbReference type="Rhea" id="RHEA-COMP:11604"/>
        <dbReference type="ChEBI" id="CHEBI:15378"/>
        <dbReference type="ChEBI" id="CHEBI:29999"/>
        <dbReference type="ChEBI" id="CHEBI:30616"/>
        <dbReference type="ChEBI" id="CHEBI:83421"/>
        <dbReference type="ChEBI" id="CHEBI:456216"/>
    </reaction>
</comment>
<evidence type="ECO:0000313" key="21">
    <source>
        <dbReference type="EMBL" id="RZC72066.1"/>
    </source>
</evidence>
<accession>A0A4Y7KGU6</accession>
<feature type="domain" description="Protein kinase" evidence="19">
    <location>
        <begin position="330"/>
        <end position="614"/>
    </location>
</feature>
<dbReference type="GO" id="GO:0004674">
    <property type="term" value="F:protein serine/threonine kinase activity"/>
    <property type="evidence" value="ECO:0007669"/>
    <property type="project" value="UniProtKB-KW"/>
</dbReference>
<dbReference type="FunFam" id="3.30.430.20:FF:000015">
    <property type="entry name" value="Cysteine-rich receptor-like protein kinase 3"/>
    <property type="match status" value="1"/>
</dbReference>
<dbReference type="PROSITE" id="PS51473">
    <property type="entry name" value="GNK2"/>
    <property type="match status" value="2"/>
</dbReference>
<evidence type="ECO:0000256" key="18">
    <source>
        <dbReference type="SAM" id="SignalP"/>
    </source>
</evidence>
<dbReference type="Gramene" id="RZC72066">
    <property type="protein sequence ID" value="RZC72066"/>
    <property type="gene ID" value="C5167_035260"/>
</dbReference>
<dbReference type="SMART" id="SM00220">
    <property type="entry name" value="S_TKc"/>
    <property type="match status" value="1"/>
</dbReference>
<sequence length="670" mass="73853">MYNLASSSNTRQFLLIIILFPFFISISYSDSRIQEASLNCSAAKYPPALTNTLITTFTAVMEGLLGQVTNQNWGSYHQGNNPPIYALANCMKDLSNTECLLCFAESRTRLPRCIPSVSGRVYLDGCFLRYDNYSFFGEAVDKKHDKAVCGKPFASIVKQDYSKLEFTQSVIQLIHNVTRIAIENDRFGVSDIKSGLATVYSMAQCWTPLSSHKCKECLDEAAHEIRNCTPSIEGRSLNAGCYLRYSTTKFYSTVAENMNDTGFSHIGVAVAIALAASAFSLLCLFGACLGYKRLEVLRIERNNLGRLSSAVSKSNLNFKYETLEKATEFFDPSRKLGQGGAGSVFRGTLPDGRIVAVKRLFFNTRQWVDEFFNEVNLISGIRHKNLVQLLGCSIEGPESLLVYEYVANKSLDQVIFDKNATQTLTWQQRFDIVVGTAEGLAYLHGGTQTRIIHRDIKCSNILLDENLTAKIADFGLARCFAADKTHLSTGIAGTLGYMAPEYLVRGQLTEKADVYSFGVLVLEIICGKKNNVFMQESGSILQKVYKHYKGNTLTNSVDPSLEGNFPEKEASDVLQVGLLCTQASVALRPSMSDVVKMLTDKDFPVPLPKQPPFLNASVMDPDASPISFGMSSKSSTLTNSTSFKSSSSSTAFALHDPASMGTSTSQWRKI</sequence>
<dbReference type="InterPro" id="IPR000719">
    <property type="entry name" value="Prot_kinase_dom"/>
</dbReference>
<dbReference type="InterPro" id="IPR052059">
    <property type="entry name" value="CR_Ser/Thr_kinase"/>
</dbReference>
<evidence type="ECO:0000256" key="13">
    <source>
        <dbReference type="ARBA" id="ARBA00023170"/>
    </source>
</evidence>
<evidence type="ECO:0000256" key="10">
    <source>
        <dbReference type="ARBA" id="ARBA00022840"/>
    </source>
</evidence>
<evidence type="ECO:0000256" key="8">
    <source>
        <dbReference type="ARBA" id="ARBA00022741"/>
    </source>
</evidence>
<dbReference type="PROSITE" id="PS00108">
    <property type="entry name" value="PROTEIN_KINASE_ST"/>
    <property type="match status" value="1"/>
</dbReference>
<dbReference type="PANTHER" id="PTHR47973">
    <property type="entry name" value="CYSTEINE-RICH RECEPTOR-LIKE PROTEIN KINASE 3"/>
    <property type="match status" value="1"/>
</dbReference>
<dbReference type="InterPro" id="IPR002902">
    <property type="entry name" value="GNK2"/>
</dbReference>
<dbReference type="GO" id="GO:0016020">
    <property type="term" value="C:membrane"/>
    <property type="evidence" value="ECO:0007669"/>
    <property type="project" value="UniProtKB-SubCell"/>
</dbReference>
<proteinExistence type="predicted"/>
<keyword evidence="9" id="KW-0418">Kinase</keyword>
<evidence type="ECO:0000256" key="6">
    <source>
        <dbReference type="ARBA" id="ARBA00022729"/>
    </source>
</evidence>
<dbReference type="Gene3D" id="3.30.200.20">
    <property type="entry name" value="Phosphorylase Kinase, domain 1"/>
    <property type="match status" value="1"/>
</dbReference>
<evidence type="ECO:0000256" key="5">
    <source>
        <dbReference type="ARBA" id="ARBA00022692"/>
    </source>
</evidence>
<evidence type="ECO:0000256" key="4">
    <source>
        <dbReference type="ARBA" id="ARBA00022679"/>
    </source>
</evidence>
<keyword evidence="6 18" id="KW-0732">Signal</keyword>
<dbReference type="AlphaFoldDB" id="A0A4Y7KGU6"/>
<keyword evidence="10" id="KW-0067">ATP-binding</keyword>
<dbReference type="GO" id="GO:0005524">
    <property type="term" value="F:ATP binding"/>
    <property type="evidence" value="ECO:0007669"/>
    <property type="project" value="UniProtKB-KW"/>
</dbReference>
<comment type="subcellular location">
    <subcellularLocation>
        <location evidence="1">Membrane</location>
        <topology evidence="1">Single-pass membrane protein</topology>
    </subcellularLocation>
</comment>
<feature type="chain" id="PRO_5021438464" description="Protein kinase domain-containing protein" evidence="18">
    <location>
        <begin position="30"/>
        <end position="670"/>
    </location>
</feature>
<keyword evidence="2" id="KW-0723">Serine/threonine-protein kinase</keyword>
<evidence type="ECO:0000256" key="12">
    <source>
        <dbReference type="ARBA" id="ARBA00023136"/>
    </source>
</evidence>
<evidence type="ECO:0008006" key="23">
    <source>
        <dbReference type="Google" id="ProtNLM"/>
    </source>
</evidence>
<feature type="domain" description="Gnk2-homologous" evidence="20">
    <location>
        <begin position="33"/>
        <end position="135"/>
    </location>
</feature>
<keyword evidence="5 17" id="KW-0812">Transmembrane</keyword>
<protein>
    <recommendedName>
        <fullName evidence="23">Protein kinase domain-containing protein</fullName>
    </recommendedName>
</protein>
<evidence type="ECO:0000256" key="9">
    <source>
        <dbReference type="ARBA" id="ARBA00022777"/>
    </source>
</evidence>
<evidence type="ECO:0000259" key="19">
    <source>
        <dbReference type="PROSITE" id="PS50011"/>
    </source>
</evidence>
<dbReference type="InterPro" id="IPR011009">
    <property type="entry name" value="Kinase-like_dom_sf"/>
</dbReference>
<evidence type="ECO:0000256" key="1">
    <source>
        <dbReference type="ARBA" id="ARBA00004167"/>
    </source>
</evidence>
<dbReference type="Gene3D" id="3.30.430.20">
    <property type="entry name" value="Gnk2 domain, C-X8-C-X2-C motif"/>
    <property type="match status" value="2"/>
</dbReference>
<keyword evidence="14" id="KW-0325">Glycoprotein</keyword>
<reference evidence="21 22" key="1">
    <citation type="journal article" date="2018" name="Science">
        <title>The opium poppy genome and morphinan production.</title>
        <authorList>
            <person name="Guo L."/>
            <person name="Winzer T."/>
            <person name="Yang X."/>
            <person name="Li Y."/>
            <person name="Ning Z."/>
            <person name="He Z."/>
            <person name="Teodor R."/>
            <person name="Lu Y."/>
            <person name="Bowser T.A."/>
            <person name="Graham I.A."/>
            <person name="Ye K."/>
        </authorList>
    </citation>
    <scope>NUCLEOTIDE SEQUENCE [LARGE SCALE GENOMIC DNA]</scope>
    <source>
        <strain evidence="22">cv. HN1</strain>
        <tissue evidence="21">Leaves</tissue>
    </source>
</reference>
<feature type="transmembrane region" description="Helical" evidence="17">
    <location>
        <begin position="266"/>
        <end position="291"/>
    </location>
</feature>
<keyword evidence="3" id="KW-0597">Phosphoprotein</keyword>
<keyword evidence="12 17" id="KW-0472">Membrane</keyword>
<evidence type="ECO:0000256" key="7">
    <source>
        <dbReference type="ARBA" id="ARBA00022737"/>
    </source>
</evidence>
<keyword evidence="7" id="KW-0677">Repeat</keyword>
<evidence type="ECO:0000256" key="11">
    <source>
        <dbReference type="ARBA" id="ARBA00022989"/>
    </source>
</evidence>
<evidence type="ECO:0000256" key="15">
    <source>
        <dbReference type="ARBA" id="ARBA00047558"/>
    </source>
</evidence>
<evidence type="ECO:0000256" key="14">
    <source>
        <dbReference type="ARBA" id="ARBA00023180"/>
    </source>
</evidence>
<dbReference type="InterPro" id="IPR038408">
    <property type="entry name" value="GNK2_sf"/>
</dbReference>
<evidence type="ECO:0000313" key="22">
    <source>
        <dbReference type="Proteomes" id="UP000316621"/>
    </source>
</evidence>